<dbReference type="RefSeq" id="XP_041155274.1">
    <property type="nucleotide sequence ID" value="XM_041312059.1"/>
</dbReference>
<feature type="compositionally biased region" description="Low complexity" evidence="1">
    <location>
        <begin position="292"/>
        <end position="328"/>
    </location>
</feature>
<feature type="compositionally biased region" description="Acidic residues" evidence="1">
    <location>
        <begin position="910"/>
        <end position="920"/>
    </location>
</feature>
<feature type="compositionally biased region" description="Basic and acidic residues" evidence="1">
    <location>
        <begin position="679"/>
        <end position="689"/>
    </location>
</feature>
<dbReference type="GeneID" id="64605823"/>
<proteinExistence type="predicted"/>
<feature type="compositionally biased region" description="Polar residues" evidence="1">
    <location>
        <begin position="388"/>
        <end position="407"/>
    </location>
</feature>
<feature type="region of interest" description="Disordered" evidence="1">
    <location>
        <begin position="199"/>
        <end position="224"/>
    </location>
</feature>
<feature type="region of interest" description="Disordered" evidence="1">
    <location>
        <begin position="572"/>
        <end position="594"/>
    </location>
</feature>
<feature type="compositionally biased region" description="Basic and acidic residues" evidence="1">
    <location>
        <begin position="773"/>
        <end position="782"/>
    </location>
</feature>
<feature type="compositionally biased region" description="Low complexity" evidence="1">
    <location>
        <begin position="70"/>
        <end position="102"/>
    </location>
</feature>
<dbReference type="AlphaFoldDB" id="A0A9P7AF20"/>
<feature type="region of interest" description="Disordered" evidence="1">
    <location>
        <begin position="819"/>
        <end position="860"/>
    </location>
</feature>
<keyword evidence="3" id="KW-1185">Reference proteome</keyword>
<feature type="compositionally biased region" description="Low complexity" evidence="1">
    <location>
        <begin position="125"/>
        <end position="135"/>
    </location>
</feature>
<feature type="compositionally biased region" description="Polar residues" evidence="1">
    <location>
        <begin position="337"/>
        <end position="357"/>
    </location>
</feature>
<feature type="region of interest" description="Disordered" evidence="1">
    <location>
        <begin position="759"/>
        <end position="785"/>
    </location>
</feature>
<organism evidence="2 3">
    <name type="scientific">Suillus plorans</name>
    <dbReference type="NCBI Taxonomy" id="116603"/>
    <lineage>
        <taxon>Eukaryota</taxon>
        <taxon>Fungi</taxon>
        <taxon>Dikarya</taxon>
        <taxon>Basidiomycota</taxon>
        <taxon>Agaricomycotina</taxon>
        <taxon>Agaricomycetes</taxon>
        <taxon>Agaricomycetidae</taxon>
        <taxon>Boletales</taxon>
        <taxon>Suillineae</taxon>
        <taxon>Suillaceae</taxon>
        <taxon>Suillus</taxon>
    </lineage>
</organism>
<evidence type="ECO:0000313" key="2">
    <source>
        <dbReference type="EMBL" id="KAG1787980.1"/>
    </source>
</evidence>
<feature type="compositionally biased region" description="Polar residues" evidence="1">
    <location>
        <begin position="103"/>
        <end position="120"/>
    </location>
</feature>
<feature type="compositionally biased region" description="Low complexity" evidence="1">
    <location>
        <begin position="450"/>
        <end position="466"/>
    </location>
</feature>
<feature type="region of interest" description="Disordered" evidence="1">
    <location>
        <begin position="704"/>
        <end position="746"/>
    </location>
</feature>
<feature type="compositionally biased region" description="Polar residues" evidence="1">
    <location>
        <begin position="706"/>
        <end position="724"/>
    </location>
</feature>
<protein>
    <submittedName>
        <fullName evidence="2">Uncharacterized protein</fullName>
    </submittedName>
</protein>
<dbReference type="OrthoDB" id="3070376at2759"/>
<feature type="region of interest" description="Disordered" evidence="1">
    <location>
        <begin position="877"/>
        <end position="930"/>
    </location>
</feature>
<evidence type="ECO:0000256" key="1">
    <source>
        <dbReference type="SAM" id="MobiDB-lite"/>
    </source>
</evidence>
<comment type="caution">
    <text evidence="2">The sequence shown here is derived from an EMBL/GenBank/DDBJ whole genome shotgun (WGS) entry which is preliminary data.</text>
</comment>
<feature type="region of interest" description="Disordered" evidence="1">
    <location>
        <begin position="613"/>
        <end position="636"/>
    </location>
</feature>
<dbReference type="EMBL" id="JABBWE010000073">
    <property type="protein sequence ID" value="KAG1787980.1"/>
    <property type="molecule type" value="Genomic_DNA"/>
</dbReference>
<dbReference type="Proteomes" id="UP000719766">
    <property type="component" value="Unassembled WGS sequence"/>
</dbReference>
<accession>A0A9P7AF20</accession>
<feature type="compositionally biased region" description="Polar residues" evidence="1">
    <location>
        <begin position="488"/>
        <end position="499"/>
    </location>
</feature>
<evidence type="ECO:0000313" key="3">
    <source>
        <dbReference type="Proteomes" id="UP000719766"/>
    </source>
</evidence>
<reference evidence="2" key="1">
    <citation type="journal article" date="2020" name="New Phytol.">
        <title>Comparative genomics reveals dynamic genome evolution in host specialist ectomycorrhizal fungi.</title>
        <authorList>
            <person name="Lofgren L.A."/>
            <person name="Nguyen N.H."/>
            <person name="Vilgalys R."/>
            <person name="Ruytinx J."/>
            <person name="Liao H.L."/>
            <person name="Branco S."/>
            <person name="Kuo A."/>
            <person name="LaButti K."/>
            <person name="Lipzen A."/>
            <person name="Andreopoulos W."/>
            <person name="Pangilinan J."/>
            <person name="Riley R."/>
            <person name="Hundley H."/>
            <person name="Na H."/>
            <person name="Barry K."/>
            <person name="Grigoriev I.V."/>
            <person name="Stajich J.E."/>
            <person name="Kennedy P.G."/>
        </authorList>
    </citation>
    <scope>NUCLEOTIDE SEQUENCE</scope>
    <source>
        <strain evidence="2">S12</strain>
    </source>
</reference>
<name>A0A9P7AF20_9AGAM</name>
<sequence>MSSEYPSHLHVSFAPNATSFKRTFEQFGYDSGSPMTSALQASGSGTTNHSVPTGSSSNSGGNERNKRARSTSSSSVSNRSADSSMSSEYNSARSSASLSEGSTTNNHNLSLDQNRRSSAYPSPATVSTPGTLVSPTPVPPSTETEPQDEDMSDSSVFSLDISRPVPPPEVVSSTAHDALRSSIERFNEFDSHIAVLRRSHSRTPSWHPTASPVLSPRESSNDTTEAFDSWDWTHFGASPGSSHTSGEDRRGQYFTDATISIGSGGTHAAAPRQVDSLSFQTSDGLSSRPGYTTSSSNTSNSTRSSNTPHPSHRPSPSISSSTRTNASIRESDEFPNGSLTTVPQGVHRGSSSGPSNLSWAALASSRPSPPVASSPDVVGRQGVHRVPSSGSSNLTWATITPSRSSPPVASLPGVTMRPGLLDNTFEPPNSDLDTRPQAARRTTHSDAGWRSMSSARTSAGTSASSSVLGDSISHFYAADEERHRDASNPIQDHNSSPSRSIDRYQEAAVRARSVIERSRNLVRPLSEAFSSFSREQAIEDSDEAELSFNRYLAGLGGEDSIDHERRRRAMVHNRYDITGENDEDDDDPSHPDSVHEIIQGLHNARGLLERGVETARSLSGSPSRHEPPNPPPARYRFHSRLYTSATTLSSNSLVSESAAEHRRTNARAHLRTQLSDSRPNSDEPARDNSDISTAAARLRRLIASQADPSNTSSHPLASGRTSDLPSRPFALNSSGPPSQFRRGGLNEWERVRFPEILSEHRHPQTRSANNRSLSRDRNHISSEDQADSIFDPVFATINAIPSSTNSVEGNAQPPYVYRPPTPPLHTLRTARSRSPPHMFSERPQVPSGDTPARSHPFSSVNLDMFPPGIYRDSLRRSIQANQGRSDFRASEPEPVPPAHQLSTAFSFGNSDEDNDSDDMDSYLGISVCPP</sequence>
<feature type="region of interest" description="Disordered" evidence="1">
    <location>
        <begin position="279"/>
        <end position="466"/>
    </location>
</feature>
<feature type="region of interest" description="Disordered" evidence="1">
    <location>
        <begin position="648"/>
        <end position="689"/>
    </location>
</feature>
<gene>
    <name evidence="2" type="ORF">HD556DRAFT_929949</name>
</gene>
<feature type="region of interest" description="Disordered" evidence="1">
    <location>
        <begin position="27"/>
        <end position="174"/>
    </location>
</feature>
<feature type="compositionally biased region" description="Polar residues" evidence="1">
    <location>
        <begin position="33"/>
        <end position="53"/>
    </location>
</feature>
<feature type="compositionally biased region" description="Polar residues" evidence="1">
    <location>
        <begin position="279"/>
        <end position="291"/>
    </location>
</feature>
<feature type="region of interest" description="Disordered" evidence="1">
    <location>
        <begin position="482"/>
        <end position="503"/>
    </location>
</feature>